<dbReference type="InterPro" id="IPR001737">
    <property type="entry name" value="KsgA/Erm"/>
</dbReference>
<feature type="binding site" evidence="7">
    <location>
        <position position="35"/>
    </location>
    <ligand>
        <name>S-adenosyl-L-methionine</name>
        <dbReference type="ChEBI" id="CHEBI:59789"/>
    </ligand>
</feature>
<dbReference type="GO" id="GO:0052908">
    <property type="term" value="F:16S rRNA (adenine(1518)-N(6)/adenine(1519)-N(6))-dimethyltransferase activity"/>
    <property type="evidence" value="ECO:0007669"/>
    <property type="project" value="UniProtKB-EC"/>
</dbReference>
<dbReference type="InterPro" id="IPR020598">
    <property type="entry name" value="rRNA_Ade_methylase_Trfase_N"/>
</dbReference>
<feature type="binding site" evidence="7">
    <location>
        <position position="78"/>
    </location>
    <ligand>
        <name>S-adenosyl-L-methionine</name>
        <dbReference type="ChEBI" id="CHEBI:59789"/>
    </ligand>
</feature>
<comment type="caution">
    <text evidence="9">The sequence shown here is derived from an EMBL/GenBank/DDBJ whole genome shotgun (WGS) entry which is preliminary data.</text>
</comment>
<name>A0A101GZC4_9BACT</name>
<dbReference type="AlphaFoldDB" id="A0A101GZC4"/>
<keyword evidence="3 7" id="KW-0489">Methyltransferase</keyword>
<evidence type="ECO:0000256" key="7">
    <source>
        <dbReference type="PROSITE-ProRule" id="PRU01026"/>
    </source>
</evidence>
<feature type="binding site" evidence="7">
    <location>
        <position position="56"/>
    </location>
    <ligand>
        <name>S-adenosyl-L-methionine</name>
        <dbReference type="ChEBI" id="CHEBI:59789"/>
    </ligand>
</feature>
<keyword evidence="4 7" id="KW-0808">Transferase</keyword>
<evidence type="ECO:0000256" key="3">
    <source>
        <dbReference type="ARBA" id="ARBA00022603"/>
    </source>
</evidence>
<evidence type="ECO:0000256" key="4">
    <source>
        <dbReference type="ARBA" id="ARBA00022679"/>
    </source>
</evidence>
<dbReference type="Pfam" id="PF00398">
    <property type="entry name" value="RrnaAD"/>
    <property type="match status" value="1"/>
</dbReference>
<dbReference type="InterPro" id="IPR020596">
    <property type="entry name" value="rRNA_Ade_Mease_Trfase_CS"/>
</dbReference>
<gene>
    <name evidence="9" type="ORF">XD87_0217</name>
</gene>
<dbReference type="PROSITE" id="PS01131">
    <property type="entry name" value="RRNA_A_DIMETH"/>
    <property type="match status" value="1"/>
</dbReference>
<evidence type="ECO:0000256" key="1">
    <source>
        <dbReference type="ARBA" id="ARBA00022490"/>
    </source>
</evidence>
<dbReference type="NCBIfam" id="TIGR00755">
    <property type="entry name" value="ksgA"/>
    <property type="match status" value="1"/>
</dbReference>
<keyword evidence="6 7" id="KW-0694">RNA-binding</keyword>
<dbReference type="InterPro" id="IPR023165">
    <property type="entry name" value="rRNA_Ade_diMease-like_C"/>
</dbReference>
<keyword evidence="2" id="KW-0698">rRNA processing</keyword>
<dbReference type="GO" id="GO:0003723">
    <property type="term" value="F:RNA binding"/>
    <property type="evidence" value="ECO:0007669"/>
    <property type="project" value="UniProtKB-UniRule"/>
</dbReference>
<keyword evidence="1" id="KW-0963">Cytoplasm</keyword>
<dbReference type="EMBL" id="LGGI01000022">
    <property type="protein sequence ID" value="KUK67289.1"/>
    <property type="molecule type" value="Genomic_DNA"/>
</dbReference>
<feature type="domain" description="Ribosomal RNA adenine methylase transferase N-terminal" evidence="8">
    <location>
        <begin position="15"/>
        <end position="183"/>
    </location>
</feature>
<dbReference type="PROSITE" id="PS51689">
    <property type="entry name" value="SAM_RNA_A_N6_MT"/>
    <property type="match status" value="1"/>
</dbReference>
<evidence type="ECO:0000313" key="10">
    <source>
        <dbReference type="Proteomes" id="UP000053469"/>
    </source>
</evidence>
<dbReference type="InterPro" id="IPR029063">
    <property type="entry name" value="SAM-dependent_MTases_sf"/>
</dbReference>
<sequence>MKKSLGQNFFVNKNLSEQIADIVLGENPDVIVEIGPGRGVFTQFFAKENTQLFAIEKDDNLSMELENLYPFVTVKNIDFLDWDFSDLKPFEGKKITFFGSLPYNVSKKIIRKIITSEFFNCPAFFIIQKEVAEKYCSREPNNNFLSLSTALYAETKKLFNISPESFKPKPNVNSTLIQFIPKKIPLENTEVFEKFLHNAFRQPRKTLKNNLGDSYSFTEEDTAPLLLERPQHLSLEQYLHLFNNVV</sequence>
<proteinExistence type="inferred from homology"/>
<dbReference type="GO" id="GO:0005829">
    <property type="term" value="C:cytosol"/>
    <property type="evidence" value="ECO:0007669"/>
    <property type="project" value="TreeGrafter"/>
</dbReference>
<evidence type="ECO:0000313" key="9">
    <source>
        <dbReference type="EMBL" id="KUK67289.1"/>
    </source>
</evidence>
<dbReference type="Gene3D" id="3.40.50.150">
    <property type="entry name" value="Vaccinia Virus protein VP39"/>
    <property type="match status" value="1"/>
</dbReference>
<dbReference type="SMART" id="SM00650">
    <property type="entry name" value="rADc"/>
    <property type="match status" value="1"/>
</dbReference>
<reference evidence="10" key="1">
    <citation type="journal article" date="2015" name="MBio">
        <title>Genome-Resolved Metagenomic Analysis Reveals Roles for Candidate Phyla and Other Microbial Community Members in Biogeochemical Transformations in Oil Reservoirs.</title>
        <authorList>
            <person name="Hu P."/>
            <person name="Tom L."/>
            <person name="Singh A."/>
            <person name="Thomas B.C."/>
            <person name="Baker B.J."/>
            <person name="Piceno Y.M."/>
            <person name="Andersen G.L."/>
            <person name="Banfield J.F."/>
        </authorList>
    </citation>
    <scope>NUCLEOTIDE SEQUENCE [LARGE SCALE GENOMIC DNA]</scope>
</reference>
<dbReference type="SUPFAM" id="SSF53335">
    <property type="entry name" value="S-adenosyl-L-methionine-dependent methyltransferases"/>
    <property type="match status" value="1"/>
</dbReference>
<dbReference type="InterPro" id="IPR011530">
    <property type="entry name" value="rRNA_adenine_dimethylase"/>
</dbReference>
<dbReference type="PANTHER" id="PTHR11727">
    <property type="entry name" value="DIMETHYLADENOSINE TRANSFERASE"/>
    <property type="match status" value="1"/>
</dbReference>
<feature type="binding site" evidence="7">
    <location>
        <position position="100"/>
    </location>
    <ligand>
        <name>S-adenosyl-L-methionine</name>
        <dbReference type="ChEBI" id="CHEBI:59789"/>
    </ligand>
</feature>
<evidence type="ECO:0000259" key="8">
    <source>
        <dbReference type="SMART" id="SM00650"/>
    </source>
</evidence>
<dbReference type="Gene3D" id="1.10.8.100">
    <property type="entry name" value="Ribosomal RNA adenine dimethylase-like, domain 2"/>
    <property type="match status" value="1"/>
</dbReference>
<keyword evidence="5 7" id="KW-0949">S-adenosyl-L-methionine</keyword>
<comment type="similarity">
    <text evidence="7">Belongs to the class I-like SAM-binding methyltransferase superfamily. rRNA adenine N(6)-methyltransferase family.</text>
</comment>
<accession>A0A101GZC4</accession>
<dbReference type="PANTHER" id="PTHR11727:SF7">
    <property type="entry name" value="DIMETHYLADENOSINE TRANSFERASE-RELATED"/>
    <property type="match status" value="1"/>
</dbReference>
<organism evidence="9 10">
    <name type="scientific">candidate division WS6 bacterium 36_33</name>
    <dbReference type="NCBI Taxonomy" id="1641388"/>
    <lineage>
        <taxon>Bacteria</taxon>
        <taxon>Candidatus Dojkabacteria</taxon>
    </lineage>
</organism>
<evidence type="ECO:0000256" key="5">
    <source>
        <dbReference type="ARBA" id="ARBA00022691"/>
    </source>
</evidence>
<evidence type="ECO:0000256" key="6">
    <source>
        <dbReference type="ARBA" id="ARBA00022884"/>
    </source>
</evidence>
<evidence type="ECO:0000256" key="2">
    <source>
        <dbReference type="ARBA" id="ARBA00022552"/>
    </source>
</evidence>
<protein>
    <submittedName>
        <fullName evidence="9">Dimethyladenosine transferase</fullName>
        <ecNumber evidence="9">2.1.1.182</ecNumber>
    </submittedName>
</protein>
<dbReference type="Proteomes" id="UP000053469">
    <property type="component" value="Unassembled WGS sequence"/>
</dbReference>
<feature type="binding site" evidence="7">
    <location>
        <position position="8"/>
    </location>
    <ligand>
        <name>S-adenosyl-L-methionine</name>
        <dbReference type="ChEBI" id="CHEBI:59789"/>
    </ligand>
</feature>
<comment type="caution">
    <text evidence="7">Lacks conserved residue(s) required for the propagation of feature annotation.</text>
</comment>
<dbReference type="EC" id="2.1.1.182" evidence="9"/>